<reference evidence="4" key="1">
    <citation type="submission" date="2016-10" db="EMBL/GenBank/DDBJ databases">
        <authorList>
            <person name="Varghese N."/>
            <person name="Submissions S."/>
        </authorList>
    </citation>
    <scope>NUCLEOTIDE SEQUENCE [LARGE SCALE GENOMIC DNA]</scope>
    <source>
        <strain evidence="4">CGMCC 1.10223</strain>
    </source>
</reference>
<dbReference type="Pfam" id="PF14028">
    <property type="entry name" value="Lant_dehydr_C"/>
    <property type="match status" value="1"/>
</dbReference>
<dbReference type="Pfam" id="PF04738">
    <property type="entry name" value="Lant_dehydr_N"/>
    <property type="match status" value="1"/>
</dbReference>
<dbReference type="EMBL" id="FONN01000006">
    <property type="protein sequence ID" value="SFE76995.1"/>
    <property type="molecule type" value="Genomic_DNA"/>
</dbReference>
<keyword evidence="4" id="KW-1185">Reference proteome</keyword>
<evidence type="ECO:0000313" key="3">
    <source>
        <dbReference type="EMBL" id="SFE76995.1"/>
    </source>
</evidence>
<dbReference type="Proteomes" id="UP000183410">
    <property type="component" value="Unassembled WGS sequence"/>
</dbReference>
<sequence length="1051" mass="123032">MQKDSRDKYVPLDLFMIRTPLFPVDHIKAYFNSEQDIAQNLEEILNCPEILEAIAIASPSLYKSLLKPDKNDRQQQQMIGSLFKYMNRMSTRATPFGLFSGVDIGVFGSENTIQVGNVEQHAKRARPDMQWLLRIIKNIEEDHNIVKELDVRFNQTAYKIGDRIKIPFITSYGDYTDSNKDFTYASVNWNEIVDFVSKQTYEPINMTELNQIIHNRYNQVDRKTVENFTFGLFKNEFLLSTLRPPLTDENAFDYLIEKIRRIKELHFLYERLLVIRHSIHTYNQQKIGEGLSIYETTVTLMNQLAEVKTPLQIDLKSSLNHNMLNESIKGELSQAADILLKLSPQTSWYKHLSKYHEEFIEAYGVAREVPLCELLDEDIGLGAPPTYENPKSDYVLHNNYEEEIVYSRKLMNYAQEAILKREELQLTDAIVDDLKVSYEDDFLSPPDSMELYFSIISPEQDASDYELIMGPNPGSAGAGKSFGRFLDMIDPAVTDQLKKSVKEHPNKIFAEVVYLPRHSKAINVVMTRNLTKHQIVIGTSSNNRFEEISLDDLVVGSYGYRFYLKSRKLNKEIVPVTNHMLNFTSGTPNLYRFLCELGISQYKNWRGFYWGMLSRQPYLPRVRYGKIVFSPATWNVDRKIIAFASNHTEQDKVTMLRQWREQYQVPQFIYLTEADNRIMYDLSSEFHLKQLVSEVSKLPENGYLVLTEIESQFSNFITKSEDERPYYMEAVFPLSRKIHINAQDKYIQNEKEALEAYSTVTDTIRVYPPGSEWMYFKIYGMKSRADEWVGTELLKFIDEMQGIAFDSFFFMRYADPRTHVRLRFKGKQELLINKLFPAFHDWIENLRSRGIATKYSLDSYEPEIERYGGPFLVSRAEELFSADSRFVANCINHAQKKDTILSIENIGVINVISYVAAFYPHFEDQLNWLNRMTSIKKYTKEFREQRSFYMKMGNDSDNWRNLRTLNEGEFLYEQIQHRSIEMKAYIEEMRRAKTLYNKPDQILSSFIHLSLNRLIGINQSLEEKIMTFACHTLHNLSYVKKEKGLKIHVEI</sequence>
<evidence type="ECO:0000259" key="2">
    <source>
        <dbReference type="Pfam" id="PF14028"/>
    </source>
</evidence>
<dbReference type="NCBIfam" id="TIGR03891">
    <property type="entry name" value="thiopep_ocin"/>
    <property type="match status" value="1"/>
</dbReference>
<accession>A0A1I2D8Z4</accession>
<dbReference type="OrthoDB" id="1273722at2"/>
<dbReference type="InterPro" id="IPR023809">
    <property type="entry name" value="Thiopep_bacteriocin_synth_dom"/>
</dbReference>
<proteinExistence type="predicted"/>
<protein>
    <submittedName>
        <fullName evidence="3">Thiopeptide-type bacteriocin biosynthesis domain-containing protein</fullName>
    </submittedName>
</protein>
<feature type="domain" description="Lantibiotic dehydratase N-terminal" evidence="1">
    <location>
        <begin position="47"/>
        <end position="691"/>
    </location>
</feature>
<organism evidence="3 4">
    <name type="scientific">Paenibacillus algorifonticola</name>
    <dbReference type="NCBI Taxonomy" id="684063"/>
    <lineage>
        <taxon>Bacteria</taxon>
        <taxon>Bacillati</taxon>
        <taxon>Bacillota</taxon>
        <taxon>Bacilli</taxon>
        <taxon>Bacillales</taxon>
        <taxon>Paenibacillaceae</taxon>
        <taxon>Paenibacillus</taxon>
    </lineage>
</organism>
<evidence type="ECO:0000313" key="4">
    <source>
        <dbReference type="Proteomes" id="UP000183410"/>
    </source>
</evidence>
<evidence type="ECO:0000259" key="1">
    <source>
        <dbReference type="Pfam" id="PF04738"/>
    </source>
</evidence>
<feature type="domain" description="Thiopeptide-type bacteriocin biosynthesis" evidence="2">
    <location>
        <begin position="773"/>
        <end position="1032"/>
    </location>
</feature>
<dbReference type="InterPro" id="IPR006827">
    <property type="entry name" value="Lant_deHydtase_N"/>
</dbReference>
<gene>
    <name evidence="3" type="ORF">SAMN04487969_106193</name>
</gene>
<name>A0A1I2D8Z4_9BACL</name>
<dbReference type="RefSeq" id="WP_046231699.1">
    <property type="nucleotide sequence ID" value="NZ_FONN01000006.1"/>
</dbReference>
<dbReference type="AlphaFoldDB" id="A0A1I2D8Z4"/>